<dbReference type="PANTHER" id="PTHR40562:SF1">
    <property type="entry name" value="NITRITE REDUCTASE (NADH) SMALL SUBUNIT"/>
    <property type="match status" value="1"/>
</dbReference>
<dbReference type="InterPro" id="IPR012748">
    <property type="entry name" value="Rieske-like_NirD"/>
</dbReference>
<name>A0A846U3S5_9MICC</name>
<gene>
    <name evidence="9" type="primary">nirD</name>
    <name evidence="9" type="ORF">GTW58_05490</name>
</gene>
<evidence type="ECO:0000256" key="5">
    <source>
        <dbReference type="ARBA" id="ARBA00023014"/>
    </source>
</evidence>
<proteinExistence type="predicted"/>
<organism evidence="9 10">
    <name type="scientific">Kocuria subflava</name>
    <dbReference type="NCBI Taxonomy" id="1736139"/>
    <lineage>
        <taxon>Bacteria</taxon>
        <taxon>Bacillati</taxon>
        <taxon>Actinomycetota</taxon>
        <taxon>Actinomycetes</taxon>
        <taxon>Micrococcales</taxon>
        <taxon>Micrococcaceae</taxon>
        <taxon>Kocuria</taxon>
    </lineage>
</organism>
<dbReference type="PANTHER" id="PTHR40562">
    <property type="match status" value="1"/>
</dbReference>
<keyword evidence="2" id="KW-0479">Metal-binding</keyword>
<dbReference type="NCBIfam" id="TIGR02378">
    <property type="entry name" value="nirD_assim_sml"/>
    <property type="match status" value="1"/>
</dbReference>
<dbReference type="GO" id="GO:0042128">
    <property type="term" value="P:nitrate assimilation"/>
    <property type="evidence" value="ECO:0007669"/>
    <property type="project" value="UniProtKB-KW"/>
</dbReference>
<dbReference type="InterPro" id="IPR036922">
    <property type="entry name" value="Rieske_2Fe-2S_sf"/>
</dbReference>
<accession>A0A846U3S5</accession>
<evidence type="ECO:0000256" key="7">
    <source>
        <dbReference type="SAM" id="MobiDB-lite"/>
    </source>
</evidence>
<evidence type="ECO:0000313" key="9">
    <source>
        <dbReference type="EMBL" id="NKE09401.1"/>
    </source>
</evidence>
<dbReference type="EMBL" id="JAAVUN010000008">
    <property type="protein sequence ID" value="NKE09401.1"/>
    <property type="molecule type" value="Genomic_DNA"/>
</dbReference>
<dbReference type="Proteomes" id="UP000521379">
    <property type="component" value="Unassembled WGS sequence"/>
</dbReference>
<dbReference type="PROSITE" id="PS51300">
    <property type="entry name" value="NIRD"/>
    <property type="match status" value="1"/>
</dbReference>
<dbReference type="GO" id="GO:0016705">
    <property type="term" value="F:oxidoreductase activity, acting on paired donors, with incorporation or reduction of molecular oxygen"/>
    <property type="evidence" value="ECO:0007669"/>
    <property type="project" value="UniProtKB-ARBA"/>
</dbReference>
<keyword evidence="3" id="KW-0560">Oxidoreductase</keyword>
<evidence type="ECO:0000256" key="3">
    <source>
        <dbReference type="ARBA" id="ARBA00023002"/>
    </source>
</evidence>
<sequence>MLGSADRGRAVTEGDTVSAEATQTAVQGPVEICTLDDLERDWGEVALVGQRQIAVFRMQDDTVYACDHADPNSGALVMARGIVGETVDGVPTLASPLYKEVYDLRDGSCRTGADFTLPVHKVSVEDGRVLVELGA</sequence>
<evidence type="ECO:0000256" key="4">
    <source>
        <dbReference type="ARBA" id="ARBA00023004"/>
    </source>
</evidence>
<evidence type="ECO:0000256" key="1">
    <source>
        <dbReference type="ARBA" id="ARBA00022714"/>
    </source>
</evidence>
<dbReference type="GO" id="GO:0051537">
    <property type="term" value="F:2 iron, 2 sulfur cluster binding"/>
    <property type="evidence" value="ECO:0007669"/>
    <property type="project" value="UniProtKB-KW"/>
</dbReference>
<evidence type="ECO:0000259" key="8">
    <source>
        <dbReference type="PROSITE" id="PS51296"/>
    </source>
</evidence>
<dbReference type="InterPro" id="IPR017941">
    <property type="entry name" value="Rieske_2Fe-2S"/>
</dbReference>
<dbReference type="GO" id="GO:0008942">
    <property type="term" value="F:nitrite reductase [NAD(P)H] activity"/>
    <property type="evidence" value="ECO:0007669"/>
    <property type="project" value="InterPro"/>
</dbReference>
<keyword evidence="5" id="KW-0411">Iron-sulfur</keyword>
<dbReference type="GO" id="GO:0046872">
    <property type="term" value="F:metal ion binding"/>
    <property type="evidence" value="ECO:0007669"/>
    <property type="project" value="UniProtKB-KW"/>
</dbReference>
<keyword evidence="4" id="KW-0408">Iron</keyword>
<dbReference type="SUPFAM" id="SSF50022">
    <property type="entry name" value="ISP domain"/>
    <property type="match status" value="1"/>
</dbReference>
<keyword evidence="6" id="KW-0534">Nitrate assimilation</keyword>
<dbReference type="InterPro" id="IPR017881">
    <property type="entry name" value="NirD"/>
</dbReference>
<dbReference type="Gene3D" id="2.102.10.10">
    <property type="entry name" value="Rieske [2Fe-2S] iron-sulphur domain"/>
    <property type="match status" value="1"/>
</dbReference>
<feature type="compositionally biased region" description="Basic and acidic residues" evidence="7">
    <location>
        <begin position="1"/>
        <end position="12"/>
    </location>
</feature>
<dbReference type="Pfam" id="PF13806">
    <property type="entry name" value="Rieske_2"/>
    <property type="match status" value="1"/>
</dbReference>
<keyword evidence="10" id="KW-1185">Reference proteome</keyword>
<dbReference type="GO" id="GO:0004497">
    <property type="term" value="F:monooxygenase activity"/>
    <property type="evidence" value="ECO:0007669"/>
    <property type="project" value="UniProtKB-ARBA"/>
</dbReference>
<comment type="caution">
    <text evidence="9">The sequence shown here is derived from an EMBL/GenBank/DDBJ whole genome shotgun (WGS) entry which is preliminary data.</text>
</comment>
<evidence type="ECO:0000256" key="6">
    <source>
        <dbReference type="ARBA" id="ARBA00023063"/>
    </source>
</evidence>
<dbReference type="PROSITE" id="PS51296">
    <property type="entry name" value="RIESKE"/>
    <property type="match status" value="1"/>
</dbReference>
<feature type="domain" description="Rieske" evidence="8">
    <location>
        <begin position="30"/>
        <end position="131"/>
    </location>
</feature>
<protein>
    <submittedName>
        <fullName evidence="9">Nitrite reductase small subunit NirD</fullName>
    </submittedName>
</protein>
<evidence type="ECO:0000313" key="10">
    <source>
        <dbReference type="Proteomes" id="UP000521379"/>
    </source>
</evidence>
<keyword evidence="1" id="KW-0001">2Fe-2S</keyword>
<feature type="region of interest" description="Disordered" evidence="7">
    <location>
        <begin position="1"/>
        <end position="23"/>
    </location>
</feature>
<evidence type="ECO:0000256" key="2">
    <source>
        <dbReference type="ARBA" id="ARBA00022723"/>
    </source>
</evidence>
<reference evidence="9 10" key="1">
    <citation type="submission" date="2020-02" db="EMBL/GenBank/DDBJ databases">
        <authorList>
            <person name="Sun Q."/>
        </authorList>
    </citation>
    <scope>NUCLEOTIDE SEQUENCE [LARGE SCALE GENOMIC DNA]</scope>
    <source>
        <strain evidence="9 10">YIM 13062</strain>
    </source>
</reference>
<dbReference type="AlphaFoldDB" id="A0A846U3S5"/>